<sequence>MDVAIIGIILTQMHVGAYESAWRVTGVVMLVSGSIATTIFPQISKWDAEGNTEKIEELIPNGIAWSLLLVVPAFFGALLLSEDILLYLFGEEFTIAWIALIILLADKIVGAVQKIIGRSLSAINHPGLSARASIVSIILNIIMNIIFIYQFGIVGAAVATFLSSSIGDLLHWLYLSRFIDVRFPTRRFSWIVLSSVVMILVLFAISRTILPVTSLLNLFSTVGFGAIIYMGMIMLYRPFRSEIFSYVSDIRG</sequence>
<gene>
    <name evidence="9" type="ORF">C486_15664</name>
</gene>
<dbReference type="InterPro" id="IPR004268">
    <property type="entry name" value="MurJ"/>
</dbReference>
<evidence type="ECO:0000256" key="1">
    <source>
        <dbReference type="ARBA" id="ARBA00004651"/>
    </source>
</evidence>
<evidence type="ECO:0000256" key="2">
    <source>
        <dbReference type="ARBA" id="ARBA00022475"/>
    </source>
</evidence>
<feature type="transmembrane region" description="Helical" evidence="8">
    <location>
        <begin position="62"/>
        <end position="89"/>
    </location>
</feature>
<feature type="transmembrane region" description="Helical" evidence="8">
    <location>
        <begin position="153"/>
        <end position="175"/>
    </location>
</feature>
<comment type="subcellular location">
    <subcellularLocation>
        <location evidence="1">Cell membrane</location>
        <topology evidence="1">Multi-pass membrane protein</topology>
    </subcellularLocation>
</comment>
<feature type="transmembrane region" description="Helical" evidence="8">
    <location>
        <begin position="187"/>
        <end position="209"/>
    </location>
</feature>
<evidence type="ECO:0000256" key="5">
    <source>
        <dbReference type="ARBA" id="ARBA00022984"/>
    </source>
</evidence>
<proteinExistence type="predicted"/>
<evidence type="ECO:0000256" key="3">
    <source>
        <dbReference type="ARBA" id="ARBA00022692"/>
    </source>
</evidence>
<evidence type="ECO:0000313" key="10">
    <source>
        <dbReference type="Proteomes" id="UP000011592"/>
    </source>
</evidence>
<dbReference type="InterPro" id="IPR050833">
    <property type="entry name" value="Poly_Biosynth_Transport"/>
</dbReference>
<dbReference type="PANTHER" id="PTHR30250">
    <property type="entry name" value="PST FAMILY PREDICTED COLANIC ACID TRANSPORTER"/>
    <property type="match status" value="1"/>
</dbReference>
<evidence type="ECO:0000256" key="6">
    <source>
        <dbReference type="ARBA" id="ARBA00022989"/>
    </source>
</evidence>
<dbReference type="AlphaFoldDB" id="L9YTP2"/>
<dbReference type="PANTHER" id="PTHR30250:SF11">
    <property type="entry name" value="O-ANTIGEN TRANSPORTER-RELATED"/>
    <property type="match status" value="1"/>
</dbReference>
<accession>L9YTP2</accession>
<dbReference type="GO" id="GO:0005886">
    <property type="term" value="C:plasma membrane"/>
    <property type="evidence" value="ECO:0007669"/>
    <property type="project" value="UniProtKB-SubCell"/>
</dbReference>
<evidence type="ECO:0000256" key="4">
    <source>
        <dbReference type="ARBA" id="ARBA00022960"/>
    </source>
</evidence>
<keyword evidence="4" id="KW-0133">Cell shape</keyword>
<comment type="caution">
    <text evidence="9">The sequence shown here is derived from an EMBL/GenBank/DDBJ whole genome shotgun (WGS) entry which is preliminary data.</text>
</comment>
<dbReference type="EMBL" id="AOIJ01000061">
    <property type="protein sequence ID" value="ELY77555.1"/>
    <property type="molecule type" value="Genomic_DNA"/>
</dbReference>
<keyword evidence="2" id="KW-1003">Cell membrane</keyword>
<keyword evidence="5" id="KW-0573">Peptidoglycan synthesis</keyword>
<keyword evidence="10" id="KW-1185">Reference proteome</keyword>
<evidence type="ECO:0000256" key="7">
    <source>
        <dbReference type="ARBA" id="ARBA00023136"/>
    </source>
</evidence>
<keyword evidence="7 8" id="KW-0472">Membrane</keyword>
<keyword evidence="3 8" id="KW-0812">Transmembrane</keyword>
<dbReference type="Proteomes" id="UP000011592">
    <property type="component" value="Unassembled WGS sequence"/>
</dbReference>
<evidence type="ECO:0000313" key="9">
    <source>
        <dbReference type="EMBL" id="ELY77555.1"/>
    </source>
</evidence>
<dbReference type="PATRIC" id="fig|1230459.4.peg.3125"/>
<name>L9YTP2_9EURY</name>
<feature type="transmembrane region" description="Helical" evidence="8">
    <location>
        <begin position="20"/>
        <end position="41"/>
    </location>
</feature>
<dbReference type="Pfam" id="PF03023">
    <property type="entry name" value="MurJ"/>
    <property type="match status" value="1"/>
</dbReference>
<keyword evidence="6 8" id="KW-1133">Transmembrane helix</keyword>
<evidence type="ECO:0000256" key="8">
    <source>
        <dbReference type="SAM" id="Phobius"/>
    </source>
</evidence>
<feature type="transmembrane region" description="Helical" evidence="8">
    <location>
        <begin position="128"/>
        <end position="147"/>
    </location>
</feature>
<reference evidence="9 10" key="1">
    <citation type="journal article" date="2014" name="PLoS Genet.">
        <title>Phylogenetically driven sequencing of extremely halophilic archaea reveals strategies for static and dynamic osmo-response.</title>
        <authorList>
            <person name="Becker E.A."/>
            <person name="Seitzer P.M."/>
            <person name="Tritt A."/>
            <person name="Larsen D."/>
            <person name="Krusor M."/>
            <person name="Yao A.I."/>
            <person name="Wu D."/>
            <person name="Madern D."/>
            <person name="Eisen J.A."/>
            <person name="Darling A.E."/>
            <person name="Facciotti M.T."/>
        </authorList>
    </citation>
    <scope>NUCLEOTIDE SEQUENCE [LARGE SCALE GENOMIC DNA]</scope>
    <source>
        <strain evidence="9 10">JCM 14663</strain>
    </source>
</reference>
<organism evidence="9 10">
    <name type="scientific">Natrinema gari JCM 14663</name>
    <dbReference type="NCBI Taxonomy" id="1230459"/>
    <lineage>
        <taxon>Archaea</taxon>
        <taxon>Methanobacteriati</taxon>
        <taxon>Methanobacteriota</taxon>
        <taxon>Stenosarchaea group</taxon>
        <taxon>Halobacteria</taxon>
        <taxon>Halobacteriales</taxon>
        <taxon>Natrialbaceae</taxon>
        <taxon>Natrinema</taxon>
    </lineage>
</organism>
<protein>
    <submittedName>
        <fullName evidence="9">Putative transport protein</fullName>
    </submittedName>
</protein>
<dbReference type="GO" id="GO:0008360">
    <property type="term" value="P:regulation of cell shape"/>
    <property type="evidence" value="ECO:0007669"/>
    <property type="project" value="UniProtKB-KW"/>
</dbReference>
<feature type="transmembrane region" description="Helical" evidence="8">
    <location>
        <begin position="215"/>
        <end position="236"/>
    </location>
</feature>